<dbReference type="EMBL" id="JAKREW010000009">
    <property type="protein sequence ID" value="MCG7505738.1"/>
    <property type="molecule type" value="Genomic_DNA"/>
</dbReference>
<evidence type="ECO:0000256" key="2">
    <source>
        <dbReference type="ARBA" id="ARBA00023015"/>
    </source>
</evidence>
<feature type="domain" description="RNA polymerase sigma factor 70 region 4 type 2" evidence="6">
    <location>
        <begin position="116"/>
        <end position="164"/>
    </location>
</feature>
<organism evidence="7 8">
    <name type="scientific">Mesorhizobium retamae</name>
    <dbReference type="NCBI Taxonomy" id="2912854"/>
    <lineage>
        <taxon>Bacteria</taxon>
        <taxon>Pseudomonadati</taxon>
        <taxon>Pseudomonadota</taxon>
        <taxon>Alphaproteobacteria</taxon>
        <taxon>Hyphomicrobiales</taxon>
        <taxon>Phyllobacteriaceae</taxon>
        <taxon>Mesorhizobium</taxon>
    </lineage>
</organism>
<proteinExistence type="inferred from homology"/>
<comment type="caution">
    <text evidence="7">The sequence shown here is derived from an EMBL/GenBank/DDBJ whole genome shotgun (WGS) entry which is preliminary data.</text>
</comment>
<dbReference type="InterPro" id="IPR013249">
    <property type="entry name" value="RNA_pol_sigma70_r4_t2"/>
</dbReference>
<keyword evidence="2" id="KW-0805">Transcription regulation</keyword>
<dbReference type="SUPFAM" id="SSF88946">
    <property type="entry name" value="Sigma2 domain of RNA polymerase sigma factors"/>
    <property type="match status" value="1"/>
</dbReference>
<evidence type="ECO:0000313" key="8">
    <source>
        <dbReference type="Proteomes" id="UP001201701"/>
    </source>
</evidence>
<dbReference type="InterPro" id="IPR014284">
    <property type="entry name" value="RNA_pol_sigma-70_dom"/>
</dbReference>
<feature type="domain" description="RNA polymerase sigma-70 region 2" evidence="5">
    <location>
        <begin position="28"/>
        <end position="84"/>
    </location>
</feature>
<dbReference type="PANTHER" id="PTHR43133">
    <property type="entry name" value="RNA POLYMERASE ECF-TYPE SIGMA FACTO"/>
    <property type="match status" value="1"/>
</dbReference>
<dbReference type="InterPro" id="IPR013325">
    <property type="entry name" value="RNA_pol_sigma_r2"/>
</dbReference>
<dbReference type="Proteomes" id="UP001201701">
    <property type="component" value="Unassembled WGS sequence"/>
</dbReference>
<dbReference type="Gene3D" id="1.10.1740.10">
    <property type="match status" value="1"/>
</dbReference>
<keyword evidence="8" id="KW-1185">Reference proteome</keyword>
<dbReference type="Gene3D" id="1.10.10.10">
    <property type="entry name" value="Winged helix-like DNA-binding domain superfamily/Winged helix DNA-binding domain"/>
    <property type="match status" value="1"/>
</dbReference>
<dbReference type="InterPro" id="IPR013324">
    <property type="entry name" value="RNA_pol_sigma_r3/r4-like"/>
</dbReference>
<reference evidence="7 8" key="1">
    <citation type="submission" date="2022-02" db="EMBL/GenBank/DDBJ databases">
        <title>Draft genome sequence of Mezorhizobium retamae strain IRAMC:0171 isolated from Retama raetam nodules.</title>
        <authorList>
            <person name="Bengaied R."/>
            <person name="Sbissi I."/>
            <person name="Huber K."/>
            <person name="Ghodbane F."/>
            <person name="Nouioui I."/>
            <person name="Tarhouni M."/>
            <person name="Gtari M."/>
        </authorList>
    </citation>
    <scope>NUCLEOTIDE SEQUENCE [LARGE SCALE GENOMIC DNA]</scope>
    <source>
        <strain evidence="7 8">IRAMC:0171</strain>
    </source>
</reference>
<dbReference type="Pfam" id="PF04542">
    <property type="entry name" value="Sigma70_r2"/>
    <property type="match status" value="1"/>
</dbReference>
<dbReference type="SUPFAM" id="SSF88659">
    <property type="entry name" value="Sigma3 and sigma4 domains of RNA polymerase sigma factors"/>
    <property type="match status" value="1"/>
</dbReference>
<protein>
    <submittedName>
        <fullName evidence="7">Sigma-70 family RNA polymerase sigma factor</fullName>
    </submittedName>
</protein>
<keyword evidence="3" id="KW-0731">Sigma factor</keyword>
<dbReference type="RefSeq" id="WP_239365196.1">
    <property type="nucleotide sequence ID" value="NZ_JAKREW010000009.1"/>
</dbReference>
<name>A0ABS9QFW9_9HYPH</name>
<sequence>MNGVPSDLFDAARSGDREAIVKLLEIAQPDIRRYARSTCRGSADAEDAAQEALWQLSRKIGTIRSLKAFSAWLFTVVRRECTRLAHALRLRPPQSLAELDLERSFGVRPQVELALDIAAAIEALPPQYREIVLLRDLREMTIDEISACVGETRQSVKARLHRGRLLTRKYLSN</sequence>
<dbReference type="NCBIfam" id="TIGR02937">
    <property type="entry name" value="sigma70-ECF"/>
    <property type="match status" value="1"/>
</dbReference>
<dbReference type="Pfam" id="PF08281">
    <property type="entry name" value="Sigma70_r4_2"/>
    <property type="match status" value="1"/>
</dbReference>
<accession>A0ABS9QFW9</accession>
<dbReference type="PANTHER" id="PTHR43133:SF51">
    <property type="entry name" value="RNA POLYMERASE SIGMA FACTOR"/>
    <property type="match status" value="1"/>
</dbReference>
<keyword evidence="4" id="KW-0804">Transcription</keyword>
<evidence type="ECO:0000313" key="7">
    <source>
        <dbReference type="EMBL" id="MCG7505738.1"/>
    </source>
</evidence>
<evidence type="ECO:0000256" key="4">
    <source>
        <dbReference type="ARBA" id="ARBA00023163"/>
    </source>
</evidence>
<evidence type="ECO:0000259" key="6">
    <source>
        <dbReference type="Pfam" id="PF08281"/>
    </source>
</evidence>
<evidence type="ECO:0000256" key="3">
    <source>
        <dbReference type="ARBA" id="ARBA00023082"/>
    </source>
</evidence>
<gene>
    <name evidence="7" type="ORF">L4923_12015</name>
</gene>
<dbReference type="CDD" id="cd06171">
    <property type="entry name" value="Sigma70_r4"/>
    <property type="match status" value="1"/>
</dbReference>
<dbReference type="InterPro" id="IPR039425">
    <property type="entry name" value="RNA_pol_sigma-70-like"/>
</dbReference>
<dbReference type="InterPro" id="IPR036388">
    <property type="entry name" value="WH-like_DNA-bd_sf"/>
</dbReference>
<dbReference type="InterPro" id="IPR007627">
    <property type="entry name" value="RNA_pol_sigma70_r2"/>
</dbReference>
<evidence type="ECO:0000259" key="5">
    <source>
        <dbReference type="Pfam" id="PF04542"/>
    </source>
</evidence>
<comment type="similarity">
    <text evidence="1">Belongs to the sigma-70 factor family. ECF subfamily.</text>
</comment>
<evidence type="ECO:0000256" key="1">
    <source>
        <dbReference type="ARBA" id="ARBA00010641"/>
    </source>
</evidence>